<dbReference type="AlphaFoldDB" id="A0A917Z5Q4"/>
<dbReference type="SUPFAM" id="SSF51261">
    <property type="entry name" value="Duplicated hybrid motif"/>
    <property type="match status" value="1"/>
</dbReference>
<dbReference type="EMBL" id="BMLS01000009">
    <property type="protein sequence ID" value="GGO74687.1"/>
    <property type="molecule type" value="Genomic_DNA"/>
</dbReference>
<name>A0A917Z5Q4_9ALTE</name>
<dbReference type="GO" id="GO:0004222">
    <property type="term" value="F:metalloendopeptidase activity"/>
    <property type="evidence" value="ECO:0007669"/>
    <property type="project" value="TreeGrafter"/>
</dbReference>
<proteinExistence type="predicted"/>
<dbReference type="InterPro" id="IPR050570">
    <property type="entry name" value="Cell_wall_metabolism_enzyme"/>
</dbReference>
<gene>
    <name evidence="2" type="ORF">GCM10010982_38100</name>
</gene>
<keyword evidence="3" id="KW-1185">Reference proteome</keyword>
<dbReference type="RefSeq" id="WP_188699036.1">
    <property type="nucleotide sequence ID" value="NZ_BMLS01000009.1"/>
</dbReference>
<comment type="caution">
    <text evidence="2">The sequence shown here is derived from an EMBL/GenBank/DDBJ whole genome shotgun (WGS) entry which is preliminary data.</text>
</comment>
<dbReference type="Pfam" id="PF01551">
    <property type="entry name" value="Peptidase_M23"/>
    <property type="match status" value="1"/>
</dbReference>
<dbReference type="PANTHER" id="PTHR21666:SF268">
    <property type="entry name" value="PEPTIDASE M23 DOMAIN-CONTAINING PROTEIN"/>
    <property type="match status" value="1"/>
</dbReference>
<dbReference type="Gene3D" id="2.70.70.10">
    <property type="entry name" value="Glucose Permease (Domain IIA)"/>
    <property type="match status" value="1"/>
</dbReference>
<evidence type="ECO:0000259" key="1">
    <source>
        <dbReference type="Pfam" id="PF01551"/>
    </source>
</evidence>
<dbReference type="InterPro" id="IPR016047">
    <property type="entry name" value="M23ase_b-sheet_dom"/>
</dbReference>
<dbReference type="Proteomes" id="UP000606935">
    <property type="component" value="Unassembled WGS sequence"/>
</dbReference>
<dbReference type="CDD" id="cd12797">
    <property type="entry name" value="M23_peptidase"/>
    <property type="match status" value="1"/>
</dbReference>
<reference evidence="2" key="2">
    <citation type="submission" date="2020-09" db="EMBL/GenBank/DDBJ databases">
        <authorList>
            <person name="Sun Q."/>
            <person name="Zhou Y."/>
        </authorList>
    </citation>
    <scope>NUCLEOTIDE SEQUENCE</scope>
    <source>
        <strain evidence="2">CGMCC 1.7086</strain>
    </source>
</reference>
<accession>A0A917Z5Q4</accession>
<protein>
    <submittedName>
        <fullName evidence="2">Membrane protein</fullName>
    </submittedName>
</protein>
<dbReference type="InterPro" id="IPR011055">
    <property type="entry name" value="Dup_hybrid_motif"/>
</dbReference>
<sequence length="170" mass="18594">MGKWMAGTVMVAILAGFMLPEPVAIPVKNATAKDWHKDTFWYEPWGSSGVHKGVDIFASEGTPVIAATHQWILYKGEIAKGGKVVLAIGPKWRIHYYAHLAEITAQAGLVARGEPIGTVGSTGNAKGKASHLHYSLLSLLPIPWRMDTTTQGYKKAFYLNPIEYFTRASP</sequence>
<dbReference type="PANTHER" id="PTHR21666">
    <property type="entry name" value="PEPTIDASE-RELATED"/>
    <property type="match status" value="1"/>
</dbReference>
<organism evidence="2 3">
    <name type="scientific">Bowmanella pacifica</name>
    <dbReference type="NCBI Taxonomy" id="502051"/>
    <lineage>
        <taxon>Bacteria</taxon>
        <taxon>Pseudomonadati</taxon>
        <taxon>Pseudomonadota</taxon>
        <taxon>Gammaproteobacteria</taxon>
        <taxon>Alteromonadales</taxon>
        <taxon>Alteromonadaceae</taxon>
        <taxon>Bowmanella</taxon>
    </lineage>
</organism>
<evidence type="ECO:0000313" key="3">
    <source>
        <dbReference type="Proteomes" id="UP000606935"/>
    </source>
</evidence>
<reference evidence="2" key="1">
    <citation type="journal article" date="2014" name="Int. J. Syst. Evol. Microbiol.">
        <title>Complete genome sequence of Corynebacterium casei LMG S-19264T (=DSM 44701T), isolated from a smear-ripened cheese.</title>
        <authorList>
            <consortium name="US DOE Joint Genome Institute (JGI-PGF)"/>
            <person name="Walter F."/>
            <person name="Albersmeier A."/>
            <person name="Kalinowski J."/>
            <person name="Ruckert C."/>
        </authorList>
    </citation>
    <scope>NUCLEOTIDE SEQUENCE</scope>
    <source>
        <strain evidence="2">CGMCC 1.7086</strain>
    </source>
</reference>
<feature type="domain" description="M23ase beta-sheet core" evidence="1">
    <location>
        <begin position="50"/>
        <end position="136"/>
    </location>
</feature>
<evidence type="ECO:0000313" key="2">
    <source>
        <dbReference type="EMBL" id="GGO74687.1"/>
    </source>
</evidence>